<dbReference type="PROSITE" id="PS51350">
    <property type="entry name" value="PTS_HPR_DOM"/>
    <property type="match status" value="1"/>
</dbReference>
<evidence type="ECO:0000256" key="3">
    <source>
        <dbReference type="ARBA" id="ARBA00022490"/>
    </source>
</evidence>
<keyword evidence="3" id="KW-0963">Cytoplasm</keyword>
<keyword evidence="7" id="KW-1185">Reference proteome</keyword>
<dbReference type="EMBL" id="WOSY01000005">
    <property type="protein sequence ID" value="NHN88272.1"/>
    <property type="molecule type" value="Genomic_DNA"/>
</dbReference>
<evidence type="ECO:0000313" key="6">
    <source>
        <dbReference type="EMBL" id="NHN88272.1"/>
    </source>
</evidence>
<evidence type="ECO:0000256" key="2">
    <source>
        <dbReference type="ARBA" id="ARBA00010736"/>
    </source>
</evidence>
<evidence type="ECO:0000313" key="7">
    <source>
        <dbReference type="Proteomes" id="UP000631653"/>
    </source>
</evidence>
<reference evidence="6 7" key="1">
    <citation type="journal article" date="2020" name="Int. J. Syst. Evol. Microbiol.">
        <title>Novel acetic acid bacteria from cider fermentations: Acetobacter conturbans sp. nov. and Acetobacter fallax sp. nov.</title>
        <authorList>
            <person name="Sombolestani A.S."/>
            <person name="Cleenwerck I."/>
            <person name="Cnockaert M."/>
            <person name="Borremans W."/>
            <person name="Wieme A.D."/>
            <person name="De Vuyst L."/>
            <person name="Vandamme P."/>
        </authorList>
    </citation>
    <scope>NUCLEOTIDE SEQUENCE [LARGE SCALE GENOMIC DNA]</scope>
    <source>
        <strain evidence="6 7">LMG 1627</strain>
    </source>
</reference>
<feature type="domain" description="HPr" evidence="5">
    <location>
        <begin position="8"/>
        <end position="95"/>
    </location>
</feature>
<dbReference type="InterPro" id="IPR001020">
    <property type="entry name" value="PTS_HPr_His_P_site"/>
</dbReference>
<dbReference type="NCBIfam" id="TIGR01003">
    <property type="entry name" value="PTS_HPr_family"/>
    <property type="match status" value="1"/>
</dbReference>
<comment type="similarity">
    <text evidence="2">Belongs to the HPr family.</text>
</comment>
<gene>
    <name evidence="6" type="ORF">GOB81_06475</name>
</gene>
<sequence>MKEGSEGAVTRNVTIVNAKGLHARASAKFVAQAEKWAADVTVGYGDETVSACSIMGLMLLGAGVGATVTLSATGVQAQEAVEALAALVAAGFSENDGALARAG</sequence>
<dbReference type="PRINTS" id="PR00107">
    <property type="entry name" value="PHOSPHOCPHPR"/>
</dbReference>
<dbReference type="Gene3D" id="3.30.1340.10">
    <property type="entry name" value="HPr-like"/>
    <property type="match status" value="1"/>
</dbReference>
<dbReference type="Pfam" id="PF00381">
    <property type="entry name" value="PTS-HPr"/>
    <property type="match status" value="1"/>
</dbReference>
<protein>
    <submittedName>
        <fullName evidence="6">HPr family phosphocarrier protein</fullName>
    </submittedName>
</protein>
<dbReference type="InterPro" id="IPR000032">
    <property type="entry name" value="HPr-like"/>
</dbReference>
<keyword evidence="4" id="KW-0598">Phosphotransferase system</keyword>
<dbReference type="SUPFAM" id="SSF55594">
    <property type="entry name" value="HPr-like"/>
    <property type="match status" value="1"/>
</dbReference>
<evidence type="ECO:0000256" key="1">
    <source>
        <dbReference type="ARBA" id="ARBA00004496"/>
    </source>
</evidence>
<dbReference type="PROSITE" id="PS00369">
    <property type="entry name" value="PTS_HPR_HIS"/>
    <property type="match status" value="1"/>
</dbReference>
<dbReference type="Proteomes" id="UP000631653">
    <property type="component" value="Unassembled WGS sequence"/>
</dbReference>
<proteinExistence type="inferred from homology"/>
<dbReference type="CDD" id="cd00367">
    <property type="entry name" value="PTS-HPr_like"/>
    <property type="match status" value="1"/>
</dbReference>
<dbReference type="PANTHER" id="PTHR33705">
    <property type="entry name" value="PHOSPHOCARRIER PROTEIN HPR"/>
    <property type="match status" value="1"/>
</dbReference>
<comment type="caution">
    <text evidence="6">The sequence shown here is derived from an EMBL/GenBank/DDBJ whole genome shotgun (WGS) entry which is preliminary data.</text>
</comment>
<name>A0ABX0JZG3_9PROT</name>
<evidence type="ECO:0000256" key="4">
    <source>
        <dbReference type="ARBA" id="ARBA00022683"/>
    </source>
</evidence>
<accession>A0ABX0JZG3</accession>
<organism evidence="6 7">
    <name type="scientific">Acetobacter conturbans</name>
    <dbReference type="NCBI Taxonomy" id="1737472"/>
    <lineage>
        <taxon>Bacteria</taxon>
        <taxon>Pseudomonadati</taxon>
        <taxon>Pseudomonadota</taxon>
        <taxon>Alphaproteobacteria</taxon>
        <taxon>Acetobacterales</taxon>
        <taxon>Acetobacteraceae</taxon>
        <taxon>Acetobacter</taxon>
    </lineage>
</organism>
<evidence type="ECO:0000259" key="5">
    <source>
        <dbReference type="PROSITE" id="PS51350"/>
    </source>
</evidence>
<dbReference type="PANTHER" id="PTHR33705:SF2">
    <property type="entry name" value="PHOSPHOCARRIER PROTEIN NPR"/>
    <property type="match status" value="1"/>
</dbReference>
<dbReference type="InterPro" id="IPR050399">
    <property type="entry name" value="HPr"/>
</dbReference>
<comment type="subcellular location">
    <subcellularLocation>
        <location evidence="1">Cytoplasm</location>
    </subcellularLocation>
</comment>
<dbReference type="InterPro" id="IPR035895">
    <property type="entry name" value="HPr-like_sf"/>
</dbReference>